<reference evidence="4 5" key="1">
    <citation type="journal article" date="2019" name="Mol. Ecol. Resour.">
        <title>Improving Illumina assemblies with Hi-C and long reads: an example with the North African dromedary.</title>
        <authorList>
            <person name="Elbers J.P."/>
            <person name="Rogers M.F."/>
            <person name="Perelman P.L."/>
            <person name="Proskuryakova A.A."/>
            <person name="Serdyukova N.A."/>
            <person name="Johnson W.E."/>
            <person name="Horin P."/>
            <person name="Corander J."/>
            <person name="Murphy D."/>
            <person name="Burger P.A."/>
        </authorList>
    </citation>
    <scope>NUCLEOTIDE SEQUENCE [LARGE SCALE GENOMIC DNA]</scope>
    <source>
        <strain evidence="4">Drom800</strain>
        <tissue evidence="4">Blood</tissue>
    </source>
</reference>
<dbReference type="Gene3D" id="1.10.287.370">
    <property type="match status" value="1"/>
</dbReference>
<dbReference type="GO" id="GO:0005737">
    <property type="term" value="C:cytoplasm"/>
    <property type="evidence" value="ECO:0007669"/>
    <property type="project" value="UniProtKB-ARBA"/>
</dbReference>
<evidence type="ECO:0000313" key="5">
    <source>
        <dbReference type="Proteomes" id="UP000299084"/>
    </source>
</evidence>
<keyword evidence="5" id="KW-1185">Reference proteome</keyword>
<evidence type="ECO:0000256" key="1">
    <source>
        <dbReference type="ARBA" id="ARBA00008045"/>
    </source>
</evidence>
<dbReference type="InterPro" id="IPR009053">
    <property type="entry name" value="Prefoldin"/>
</dbReference>
<dbReference type="AlphaFoldDB" id="A0A5N4D295"/>
<protein>
    <submittedName>
        <fullName evidence="4">Prefoldin subunit 6</fullName>
    </submittedName>
</protein>
<dbReference type="PANTHER" id="PTHR21431">
    <property type="entry name" value="PREFOLDIN SUBUNIT 6"/>
    <property type="match status" value="1"/>
</dbReference>
<dbReference type="InterPro" id="IPR002777">
    <property type="entry name" value="PFD_beta-like"/>
</dbReference>
<name>A0A5N4D295_CAMDR</name>
<evidence type="ECO:0000313" key="4">
    <source>
        <dbReference type="EMBL" id="KAB1265202.1"/>
    </source>
</evidence>
<proteinExistence type="inferred from homology"/>
<dbReference type="Proteomes" id="UP000299084">
    <property type="component" value="Unassembled WGS sequence"/>
</dbReference>
<accession>A0A5N4D295</accession>
<comment type="similarity">
    <text evidence="1">Belongs to the prefoldin subunit beta family.</text>
</comment>
<dbReference type="Pfam" id="PF01920">
    <property type="entry name" value="Prefoldin_2"/>
    <property type="match status" value="1"/>
</dbReference>
<dbReference type="SUPFAM" id="SSF46579">
    <property type="entry name" value="Prefoldin"/>
    <property type="match status" value="1"/>
</dbReference>
<comment type="caution">
    <text evidence="4">The sequence shown here is derived from an EMBL/GenBank/DDBJ whole genome shotgun (WGS) entry which is preliminary data.</text>
</comment>
<feature type="compositionally biased region" description="Acidic residues" evidence="3">
    <location>
        <begin position="66"/>
        <end position="76"/>
    </location>
</feature>
<evidence type="ECO:0000256" key="2">
    <source>
        <dbReference type="ARBA" id="ARBA00023186"/>
    </source>
</evidence>
<dbReference type="GO" id="GO:0016272">
    <property type="term" value="C:prefoldin complex"/>
    <property type="evidence" value="ECO:0007669"/>
    <property type="project" value="InterPro"/>
</dbReference>
<keyword evidence="2" id="KW-0143">Chaperone</keyword>
<dbReference type="GO" id="GO:0051087">
    <property type="term" value="F:protein-folding chaperone binding"/>
    <property type="evidence" value="ECO:0007669"/>
    <property type="project" value="TreeGrafter"/>
</dbReference>
<organism evidence="4 5">
    <name type="scientific">Camelus dromedarius</name>
    <name type="common">Dromedary</name>
    <name type="synonym">Arabian camel</name>
    <dbReference type="NCBI Taxonomy" id="9838"/>
    <lineage>
        <taxon>Eukaryota</taxon>
        <taxon>Metazoa</taxon>
        <taxon>Chordata</taxon>
        <taxon>Craniata</taxon>
        <taxon>Vertebrata</taxon>
        <taxon>Euteleostomi</taxon>
        <taxon>Mammalia</taxon>
        <taxon>Eutheria</taxon>
        <taxon>Laurasiatheria</taxon>
        <taxon>Artiodactyla</taxon>
        <taxon>Tylopoda</taxon>
        <taxon>Camelidae</taxon>
        <taxon>Camelus</taxon>
    </lineage>
</organism>
<dbReference type="PANTHER" id="PTHR21431:SF0">
    <property type="entry name" value="PREFOLDIN SUBUNIT 6"/>
    <property type="match status" value="1"/>
</dbReference>
<dbReference type="GO" id="GO:0006457">
    <property type="term" value="P:protein folding"/>
    <property type="evidence" value="ECO:0007669"/>
    <property type="project" value="InterPro"/>
</dbReference>
<dbReference type="GO" id="GO:0051082">
    <property type="term" value="F:unfolded protein binding"/>
    <property type="evidence" value="ECO:0007669"/>
    <property type="project" value="InterPro"/>
</dbReference>
<dbReference type="GO" id="GO:0051131">
    <property type="term" value="P:chaperone-mediated protein complex assembly"/>
    <property type="evidence" value="ECO:0007669"/>
    <property type="project" value="TreeGrafter"/>
</dbReference>
<gene>
    <name evidence="4" type="ORF">Cadr_000018984</name>
</gene>
<dbReference type="EMBL" id="JWIN03000016">
    <property type="protein sequence ID" value="KAB1265202.1"/>
    <property type="molecule type" value="Genomic_DNA"/>
</dbReference>
<evidence type="ECO:0000256" key="3">
    <source>
        <dbReference type="SAM" id="MobiDB-lite"/>
    </source>
</evidence>
<feature type="region of interest" description="Disordered" evidence="3">
    <location>
        <begin position="51"/>
        <end position="76"/>
    </location>
</feature>
<sequence>MDFKLLGPVLVKQEQGEARAAVGKSLDYIRAEIKRYESRLRDLELQSEQRETLCSAASGAQHRYDDDDDDDDDVMY</sequence>